<name>A0A5C7FYM1_9BURK</name>
<keyword evidence="3" id="KW-1185">Reference proteome</keyword>
<dbReference type="Proteomes" id="UP000321413">
    <property type="component" value="Unassembled WGS sequence"/>
</dbReference>
<proteinExistence type="predicted"/>
<protein>
    <submittedName>
        <fullName evidence="2">IS4 family transposase</fullName>
    </submittedName>
</protein>
<accession>A0A5C7FYM1</accession>
<organism evidence="2 3">
    <name type="scientific">Massilia arenae</name>
    <dbReference type="NCBI Taxonomy" id="2603288"/>
    <lineage>
        <taxon>Bacteria</taxon>
        <taxon>Pseudomonadati</taxon>
        <taxon>Pseudomonadota</taxon>
        <taxon>Betaproteobacteria</taxon>
        <taxon>Burkholderiales</taxon>
        <taxon>Oxalobacteraceae</taxon>
        <taxon>Telluria group</taxon>
        <taxon>Massilia</taxon>
    </lineage>
</organism>
<dbReference type="Pfam" id="PF01609">
    <property type="entry name" value="DDE_Tnp_1"/>
    <property type="match status" value="1"/>
</dbReference>
<dbReference type="Gene3D" id="1.10.740.10">
    <property type="entry name" value="Transferase Inhibitor Protein From Tn5, Chain"/>
    <property type="match status" value="1"/>
</dbReference>
<dbReference type="SUPFAM" id="SSF53098">
    <property type="entry name" value="Ribonuclease H-like"/>
    <property type="match status" value="1"/>
</dbReference>
<dbReference type="GO" id="GO:0006313">
    <property type="term" value="P:DNA transposition"/>
    <property type="evidence" value="ECO:0007669"/>
    <property type="project" value="InterPro"/>
</dbReference>
<dbReference type="InterPro" id="IPR054836">
    <property type="entry name" value="Tn5_transposase"/>
</dbReference>
<evidence type="ECO:0000313" key="2">
    <source>
        <dbReference type="EMBL" id="TXF95784.1"/>
    </source>
</evidence>
<dbReference type="InterPro" id="IPR012337">
    <property type="entry name" value="RNaseH-like_sf"/>
</dbReference>
<dbReference type="Gene3D" id="3.90.350.10">
    <property type="entry name" value="Transposase Inhibitor Protein From Tn5, Chain A, domain 1"/>
    <property type="match status" value="1"/>
</dbReference>
<sequence length="477" mass="53557">MEVAMASLELLRDEHCIGEFGDERLCRTGILLHSRMSERGTVCLRRLSDDRATQRRFHRLLEHPNVTPQEIIRHGTERTAQVVAGRHVLAIQDTSELDYTPHARRTSGLGGISNNKGCGLFIHPVLVIDAESHACLGLAHQAAWVREITTERPRERRPIEEKESMRWLDGAKAAEKRLYRAASVTVVADRESDIYEEWDRIPNKRTHLITRARHDRELEGGGTLFGWLAAQPAAACMKLEVPARSAGKAYRSTDGARSGARSAHCAHMEVRYGTVSIRCPKGCKAKQPNIVLSVVELRESPDTVLPGEAAVHWVLLTTHDVEMIEQSLQIVEWYQQRWNIEQLFRILKRQGLDIESSQIEQADELLKLAAIATLVAAKTLQLVNARDGNTSQSASDAFDEDEITVLGKLQGKLEGRTERLKNPYVARSLAWATWIIARLGGWTGYAREARAGPITMRHGLERFGSITQGWKLAQMWA</sequence>
<dbReference type="InterPro" id="IPR002559">
    <property type="entry name" value="Transposase_11"/>
</dbReference>
<dbReference type="EMBL" id="VPFD01000061">
    <property type="protein sequence ID" value="TXF95784.1"/>
    <property type="molecule type" value="Genomic_DNA"/>
</dbReference>
<gene>
    <name evidence="2" type="ORF">FVD38_26260</name>
</gene>
<dbReference type="GO" id="GO:0003677">
    <property type="term" value="F:DNA binding"/>
    <property type="evidence" value="ECO:0007669"/>
    <property type="project" value="InterPro"/>
</dbReference>
<comment type="caution">
    <text evidence="2">The sequence shown here is derived from an EMBL/GenBank/DDBJ whole genome shotgun (WGS) entry which is preliminary data.</text>
</comment>
<dbReference type="PANTHER" id="PTHR37319:SF1">
    <property type="entry name" value="TRANSPOSASE TN5 DIMERISATION DOMAIN-CONTAINING PROTEIN"/>
    <property type="match status" value="1"/>
</dbReference>
<dbReference type="AlphaFoldDB" id="A0A5C7FYM1"/>
<evidence type="ECO:0000259" key="1">
    <source>
        <dbReference type="Pfam" id="PF01609"/>
    </source>
</evidence>
<dbReference type="GO" id="GO:0004803">
    <property type="term" value="F:transposase activity"/>
    <property type="evidence" value="ECO:0007669"/>
    <property type="project" value="InterPro"/>
</dbReference>
<dbReference type="NCBIfam" id="NF033590">
    <property type="entry name" value="transpos_IS4_3"/>
    <property type="match status" value="1"/>
</dbReference>
<dbReference type="PANTHER" id="PTHR37319">
    <property type="entry name" value="TRANSPOSASE"/>
    <property type="match status" value="1"/>
</dbReference>
<feature type="domain" description="Transposase IS4-like" evidence="1">
    <location>
        <begin position="182"/>
        <end position="363"/>
    </location>
</feature>
<dbReference type="InterPro" id="IPR047768">
    <property type="entry name" value="Tn5p-like"/>
</dbReference>
<reference evidence="2 3" key="1">
    <citation type="submission" date="2019-08" db="EMBL/GenBank/DDBJ databases">
        <title>Massilia golmudensis sp. nov., isolated from sand in the Qinghai-Tibetan Plateau.</title>
        <authorList>
            <person name="Zhang B."/>
        </authorList>
    </citation>
    <scope>NUCLEOTIDE SEQUENCE [LARGE SCALE GENOMIC DNA]</scope>
    <source>
        <strain evidence="2 3">GEM5</strain>
    </source>
</reference>
<dbReference type="InterPro" id="IPR014737">
    <property type="entry name" value="Transposase_Tn5-like_C"/>
</dbReference>
<evidence type="ECO:0000313" key="3">
    <source>
        <dbReference type="Proteomes" id="UP000321413"/>
    </source>
</evidence>